<gene>
    <name evidence="2" type="ORF">Fcan01_01067</name>
</gene>
<feature type="domain" description="Fibronectin type-III" evidence="1">
    <location>
        <begin position="191"/>
        <end position="295"/>
    </location>
</feature>
<dbReference type="GO" id="GO:0005634">
    <property type="term" value="C:nucleus"/>
    <property type="evidence" value="ECO:0007669"/>
    <property type="project" value="TreeGrafter"/>
</dbReference>
<dbReference type="PANTHER" id="PTHR23210">
    <property type="entry name" value="ACTIVATING TRANSCRIPTION FACTOR 7 INTERACTING PROTEIN"/>
    <property type="match status" value="1"/>
</dbReference>
<dbReference type="Gene3D" id="2.60.40.10">
    <property type="entry name" value="Immunoglobulins"/>
    <property type="match status" value="1"/>
</dbReference>
<name>A0A226F2Y7_FOLCA</name>
<dbReference type="AlphaFoldDB" id="A0A226F2Y7"/>
<dbReference type="PROSITE" id="PS50853">
    <property type="entry name" value="FN3"/>
    <property type="match status" value="1"/>
</dbReference>
<protein>
    <submittedName>
        <fullName evidence="2">Activating transcription factor 7-interacting protein 1</fullName>
    </submittedName>
</protein>
<dbReference type="InterPro" id="IPR036116">
    <property type="entry name" value="FN3_sf"/>
</dbReference>
<dbReference type="STRING" id="158441.A0A226F2Y7"/>
<evidence type="ECO:0000259" key="1">
    <source>
        <dbReference type="PROSITE" id="PS50853"/>
    </source>
</evidence>
<proteinExistence type="predicted"/>
<dbReference type="Pfam" id="PF16794">
    <property type="entry name" value="fn3_4"/>
    <property type="match status" value="1"/>
</dbReference>
<dbReference type="SUPFAM" id="SSF49265">
    <property type="entry name" value="Fibronectin type III"/>
    <property type="match status" value="1"/>
</dbReference>
<comment type="caution">
    <text evidence="2">The sequence shown here is derived from an EMBL/GenBank/DDBJ whole genome shotgun (WGS) entry which is preliminary data.</text>
</comment>
<dbReference type="InterPro" id="IPR013783">
    <property type="entry name" value="Ig-like_fold"/>
</dbReference>
<evidence type="ECO:0000313" key="2">
    <source>
        <dbReference type="EMBL" id="OXA63848.1"/>
    </source>
</evidence>
<evidence type="ECO:0000313" key="3">
    <source>
        <dbReference type="Proteomes" id="UP000198287"/>
    </source>
</evidence>
<dbReference type="PANTHER" id="PTHR23210:SF26">
    <property type="entry name" value="ACTIVATING TRANSCRIPTION FACTOR 7-INTERACTING PROTEIN 1"/>
    <property type="match status" value="1"/>
</dbReference>
<dbReference type="GO" id="GO:0003712">
    <property type="term" value="F:transcription coregulator activity"/>
    <property type="evidence" value="ECO:0007669"/>
    <property type="project" value="TreeGrafter"/>
</dbReference>
<organism evidence="2 3">
    <name type="scientific">Folsomia candida</name>
    <name type="common">Springtail</name>
    <dbReference type="NCBI Taxonomy" id="158441"/>
    <lineage>
        <taxon>Eukaryota</taxon>
        <taxon>Metazoa</taxon>
        <taxon>Ecdysozoa</taxon>
        <taxon>Arthropoda</taxon>
        <taxon>Hexapoda</taxon>
        <taxon>Collembola</taxon>
        <taxon>Entomobryomorpha</taxon>
        <taxon>Isotomoidea</taxon>
        <taxon>Isotomidae</taxon>
        <taxon>Proisotominae</taxon>
        <taxon>Folsomia</taxon>
    </lineage>
</organism>
<dbReference type="InterPro" id="IPR056565">
    <property type="entry name" value="Fn3_ATF7IP"/>
</dbReference>
<dbReference type="Proteomes" id="UP000198287">
    <property type="component" value="Unassembled WGS sequence"/>
</dbReference>
<dbReference type="EMBL" id="LNIX01000001">
    <property type="protein sequence ID" value="OXA63848.1"/>
    <property type="molecule type" value="Genomic_DNA"/>
</dbReference>
<dbReference type="GO" id="GO:0006355">
    <property type="term" value="P:regulation of DNA-templated transcription"/>
    <property type="evidence" value="ECO:0007669"/>
    <property type="project" value="TreeGrafter"/>
</dbReference>
<dbReference type="InterPro" id="IPR026085">
    <property type="entry name" value="ATF7-int"/>
</dbReference>
<reference evidence="2 3" key="1">
    <citation type="submission" date="2015-12" db="EMBL/GenBank/DDBJ databases">
        <title>The genome of Folsomia candida.</title>
        <authorList>
            <person name="Faddeeva A."/>
            <person name="Derks M.F."/>
            <person name="Anvar Y."/>
            <person name="Smit S."/>
            <person name="Van Straalen N."/>
            <person name="Roelofs D."/>
        </authorList>
    </citation>
    <scope>NUCLEOTIDE SEQUENCE [LARGE SCALE GENOMIC DNA]</scope>
    <source>
        <strain evidence="2 3">VU population</strain>
        <tissue evidence="2">Whole body</tissue>
    </source>
</reference>
<dbReference type="InterPro" id="IPR003961">
    <property type="entry name" value="FN3_dom"/>
</dbReference>
<keyword evidence="3" id="KW-1185">Reference proteome</keyword>
<dbReference type="GO" id="GO:0005667">
    <property type="term" value="C:transcription regulator complex"/>
    <property type="evidence" value="ECO:0007669"/>
    <property type="project" value="TreeGrafter"/>
</dbReference>
<sequence length="295" mass="32847">MGEAISLLLQKSEAVQSMQNLSRPIKLCRNVGLQIDMSNTWNNCKPSPPAEHKTQLTQTDKLSVSDMHTQTDAMDSSRSESEDALRISQMVPADKVGSHDLIDNLTHNASTKTKPSIRKGTVKRSLEQKSVSEFRNTLTNCSIEPLHKMRPSFQTKPENLSPCKTIVPDKIAYKLTSSSKITGISSSQKKPPLQPTLSLGSNDSGEIILSWETAQSRDQAKIAFYEIYFLAMSPMGKPEWRIISKIKANTNFGLTTCTLTTFERGKRYVFVVCQIDVDGRAGPFSEPRSIMISKF</sequence>
<accession>A0A226F2Y7</accession>